<accession>A0A3B0UTY0</accession>
<dbReference type="Gene3D" id="3.40.50.880">
    <property type="match status" value="1"/>
</dbReference>
<dbReference type="SUPFAM" id="SSF52317">
    <property type="entry name" value="Class I glutamine amidotransferase-like"/>
    <property type="match status" value="1"/>
</dbReference>
<gene>
    <name evidence="1" type="ORF">MNBD_CHLOROFLEXI01-2253</name>
</gene>
<proteinExistence type="predicted"/>
<dbReference type="InterPro" id="IPR029062">
    <property type="entry name" value="Class_I_gatase-like"/>
</dbReference>
<protein>
    <submittedName>
        <fullName evidence="1">Uncharacterized protein</fullName>
    </submittedName>
</protein>
<dbReference type="EMBL" id="UOEU01000540">
    <property type="protein sequence ID" value="VAW34595.1"/>
    <property type="molecule type" value="Genomic_DNA"/>
</dbReference>
<organism evidence="1">
    <name type="scientific">hydrothermal vent metagenome</name>
    <dbReference type="NCBI Taxonomy" id="652676"/>
    <lineage>
        <taxon>unclassified sequences</taxon>
        <taxon>metagenomes</taxon>
        <taxon>ecological metagenomes</taxon>
    </lineage>
</organism>
<sequence length="134" mass="14839">PNANLDGDVGRGYYSFTIDAPDELYLGNRFNAGVTFGSGVNEINRLFANGRSVDGSPNPNNGNYDTWGWTKLYDSGDGTVGRIVYMQPGETNERTFAHPAYRQAIKNSIVWTALANETLFEATEFLYLPMVVNE</sequence>
<feature type="non-terminal residue" evidence="1">
    <location>
        <position position="1"/>
    </location>
</feature>
<reference evidence="1" key="1">
    <citation type="submission" date="2018-06" db="EMBL/GenBank/DDBJ databases">
        <authorList>
            <person name="Zhirakovskaya E."/>
        </authorList>
    </citation>
    <scope>NUCLEOTIDE SEQUENCE</scope>
</reference>
<dbReference type="AlphaFoldDB" id="A0A3B0UTY0"/>
<evidence type="ECO:0000313" key="1">
    <source>
        <dbReference type="EMBL" id="VAW34595.1"/>
    </source>
</evidence>
<name>A0A3B0UTY0_9ZZZZ</name>